<dbReference type="PRINTS" id="PR00599">
    <property type="entry name" value="MAPEPTIDASE"/>
</dbReference>
<sequence length="394" mass="44186">MLVQEKVRQAVEILQEFGVDCWMTFVRESELNGDPTLDYILGSSVTWHSAFILNASGQTYAIVGEFDRHAVEDTGAYTQVLSFVKSFKEPLVKCLQEINPAQIAVNYSEGSEICDGITHGMYLTLYKLLQEVGFENRLISAEKLVSALRQRKSATELEYIKAAIFYTEQIFEQAAAFIRPGITERELAEFMKNEVRKLNLTTAWNEQYCPAVFSGPEAVGGHDKPTDRIIKPGHLINIDFGVRYNGYCSDLQRTFYVLCPNETVAPAEAQKAFEDVMNAVEQAKQAIRSGIQGIEIDTIAREYLTSRGYEEFHCGLGHQVGRFAHDGTALLGPAWEKYGQKPFECLEPGMVFTLEPYVNAPGYGRATLEEMVIITTDGAEFLSTPQKELLIIRP</sequence>
<dbReference type="GO" id="GO:0008235">
    <property type="term" value="F:metalloexopeptidase activity"/>
    <property type="evidence" value="ECO:0007669"/>
    <property type="project" value="UniProtKB-ARBA"/>
</dbReference>
<dbReference type="Pfam" id="PF00557">
    <property type="entry name" value="Peptidase_M24"/>
    <property type="match status" value="1"/>
</dbReference>
<dbReference type="PANTHER" id="PTHR46112:SF8">
    <property type="entry name" value="CYTOPLASMIC PEPTIDASE PEPQ-RELATED"/>
    <property type="match status" value="1"/>
</dbReference>
<protein>
    <submittedName>
        <fullName evidence="2">Peptidase M24</fullName>
    </submittedName>
</protein>
<dbReference type="InterPro" id="IPR036005">
    <property type="entry name" value="Creatinase/aminopeptidase-like"/>
</dbReference>
<dbReference type="Proteomes" id="UP000030661">
    <property type="component" value="Unassembled WGS sequence"/>
</dbReference>
<dbReference type="EMBL" id="DF820465">
    <property type="protein sequence ID" value="GAK57096.1"/>
    <property type="molecule type" value="Genomic_DNA"/>
</dbReference>
<reference evidence="2 3" key="1">
    <citation type="journal article" date="2015" name="PeerJ">
        <title>First genomic representation of candidate bacterial phylum KSB3 points to enhanced environmental sensing as a trigger of wastewater bulking.</title>
        <authorList>
            <person name="Sekiguchi Y."/>
            <person name="Ohashi A."/>
            <person name="Parks D.H."/>
            <person name="Yamauchi T."/>
            <person name="Tyson G.W."/>
            <person name="Hugenholtz P."/>
        </authorList>
    </citation>
    <scope>NUCLEOTIDE SEQUENCE [LARGE SCALE GENOMIC DNA]</scope>
</reference>
<dbReference type="HOGENOM" id="CLU_017266_4_2_0"/>
<dbReference type="Gene3D" id="3.90.230.10">
    <property type="entry name" value="Creatinase/methionine aminopeptidase superfamily"/>
    <property type="match status" value="1"/>
</dbReference>
<organism evidence="2 3">
    <name type="scientific">Vecturithrix granuli</name>
    <dbReference type="NCBI Taxonomy" id="1499967"/>
    <lineage>
        <taxon>Bacteria</taxon>
        <taxon>Candidatus Moduliflexota</taxon>
        <taxon>Candidatus Vecturitrichia</taxon>
        <taxon>Candidatus Vecturitrichales</taxon>
        <taxon>Candidatus Vecturitrichaceae</taxon>
        <taxon>Candidatus Vecturithrix</taxon>
    </lineage>
</organism>
<dbReference type="InterPro" id="IPR050659">
    <property type="entry name" value="Peptidase_M24B"/>
</dbReference>
<dbReference type="AlphaFoldDB" id="A0A081BXP1"/>
<dbReference type="eggNOG" id="COG0006">
    <property type="taxonomic scope" value="Bacteria"/>
</dbReference>
<evidence type="ECO:0000259" key="1">
    <source>
        <dbReference type="Pfam" id="PF00557"/>
    </source>
</evidence>
<evidence type="ECO:0000313" key="2">
    <source>
        <dbReference type="EMBL" id="GAK57096.1"/>
    </source>
</evidence>
<keyword evidence="3" id="KW-1185">Reference proteome</keyword>
<proteinExistence type="predicted"/>
<name>A0A081BXP1_VECG1</name>
<dbReference type="InterPro" id="IPR000994">
    <property type="entry name" value="Pept_M24"/>
</dbReference>
<dbReference type="STRING" id="1499967.U27_04060"/>
<accession>A0A081BXP1</accession>
<dbReference type="InterPro" id="IPR001714">
    <property type="entry name" value="Pept_M24_MAP"/>
</dbReference>
<dbReference type="SUPFAM" id="SSF55920">
    <property type="entry name" value="Creatinase/aminopeptidase"/>
    <property type="match status" value="1"/>
</dbReference>
<evidence type="ECO:0000313" key="3">
    <source>
        <dbReference type="Proteomes" id="UP000030661"/>
    </source>
</evidence>
<dbReference type="PANTHER" id="PTHR46112">
    <property type="entry name" value="AMINOPEPTIDASE"/>
    <property type="match status" value="1"/>
</dbReference>
<feature type="domain" description="Peptidase M24" evidence="1">
    <location>
        <begin position="159"/>
        <end position="375"/>
    </location>
</feature>
<gene>
    <name evidence="2" type="ORF">U27_04060</name>
</gene>
<dbReference type="GO" id="GO:0004177">
    <property type="term" value="F:aminopeptidase activity"/>
    <property type="evidence" value="ECO:0007669"/>
    <property type="project" value="UniProtKB-ARBA"/>
</dbReference>